<dbReference type="SMART" id="SM00046">
    <property type="entry name" value="DAGKc"/>
    <property type="match status" value="1"/>
</dbReference>
<dbReference type="Proteomes" id="UP000824220">
    <property type="component" value="Unassembled WGS sequence"/>
</dbReference>
<protein>
    <submittedName>
        <fullName evidence="10">NAD(+)/NADH kinase</fullName>
    </submittedName>
</protein>
<dbReference type="AlphaFoldDB" id="A0A9D2H5S7"/>
<keyword evidence="3" id="KW-0808">Transferase</keyword>
<dbReference type="InterPro" id="IPR001206">
    <property type="entry name" value="Diacylglycerol_kinase_cat_dom"/>
</dbReference>
<dbReference type="InterPro" id="IPR016064">
    <property type="entry name" value="NAD/diacylglycerol_kinase_sf"/>
</dbReference>
<keyword evidence="7" id="KW-0594">Phospholipid biosynthesis</keyword>
<evidence type="ECO:0000256" key="7">
    <source>
        <dbReference type="ARBA" id="ARBA00023209"/>
    </source>
</evidence>
<evidence type="ECO:0000313" key="10">
    <source>
        <dbReference type="EMBL" id="HJA05098.1"/>
    </source>
</evidence>
<evidence type="ECO:0000256" key="3">
    <source>
        <dbReference type="ARBA" id="ARBA00022679"/>
    </source>
</evidence>
<keyword evidence="6" id="KW-0067">ATP-binding</keyword>
<dbReference type="EMBL" id="DXAM01000138">
    <property type="protein sequence ID" value="HJA05098.1"/>
    <property type="molecule type" value="Genomic_DNA"/>
</dbReference>
<keyword evidence="7" id="KW-0443">Lipid metabolism</keyword>
<dbReference type="GO" id="GO:0005886">
    <property type="term" value="C:plasma membrane"/>
    <property type="evidence" value="ECO:0007669"/>
    <property type="project" value="TreeGrafter"/>
</dbReference>
<dbReference type="Pfam" id="PF00781">
    <property type="entry name" value="DAGK_cat"/>
    <property type="match status" value="1"/>
</dbReference>
<evidence type="ECO:0000256" key="6">
    <source>
        <dbReference type="ARBA" id="ARBA00022840"/>
    </source>
</evidence>
<evidence type="ECO:0000256" key="1">
    <source>
        <dbReference type="ARBA" id="ARBA00001946"/>
    </source>
</evidence>
<reference evidence="10" key="2">
    <citation type="submission" date="2021-04" db="EMBL/GenBank/DDBJ databases">
        <authorList>
            <person name="Gilroy R."/>
        </authorList>
    </citation>
    <scope>NUCLEOTIDE SEQUENCE</scope>
    <source>
        <strain evidence="10">ChiHjej8B7-3636</strain>
    </source>
</reference>
<keyword evidence="7" id="KW-0444">Lipid biosynthesis</keyword>
<dbReference type="PROSITE" id="PS50146">
    <property type="entry name" value="DAGK"/>
    <property type="match status" value="1"/>
</dbReference>
<comment type="cofactor">
    <cofactor evidence="1">
        <name>Mg(2+)</name>
        <dbReference type="ChEBI" id="CHEBI:18420"/>
    </cofactor>
</comment>
<organism evidence="10 11">
    <name type="scientific">Candidatus Microbacterium stercoravium</name>
    <dbReference type="NCBI Taxonomy" id="2838697"/>
    <lineage>
        <taxon>Bacteria</taxon>
        <taxon>Bacillati</taxon>
        <taxon>Actinomycetota</taxon>
        <taxon>Actinomycetes</taxon>
        <taxon>Micrococcales</taxon>
        <taxon>Microbacteriaceae</taxon>
        <taxon>Microbacterium</taxon>
    </lineage>
</organism>
<evidence type="ECO:0000256" key="4">
    <source>
        <dbReference type="ARBA" id="ARBA00022741"/>
    </source>
</evidence>
<keyword evidence="4" id="KW-0547">Nucleotide-binding</keyword>
<dbReference type="GO" id="GO:0016301">
    <property type="term" value="F:kinase activity"/>
    <property type="evidence" value="ECO:0007669"/>
    <property type="project" value="UniProtKB-KW"/>
</dbReference>
<keyword evidence="8" id="KW-1208">Phospholipid metabolism</keyword>
<comment type="similarity">
    <text evidence="2">Belongs to the diacylglycerol/lipid kinase family.</text>
</comment>
<accession>A0A9D2H5S7</accession>
<dbReference type="GO" id="GO:0008654">
    <property type="term" value="P:phospholipid biosynthetic process"/>
    <property type="evidence" value="ECO:0007669"/>
    <property type="project" value="UniProtKB-KW"/>
</dbReference>
<reference evidence="10" key="1">
    <citation type="journal article" date="2021" name="PeerJ">
        <title>Extensive microbial diversity within the chicken gut microbiome revealed by metagenomics and culture.</title>
        <authorList>
            <person name="Gilroy R."/>
            <person name="Ravi A."/>
            <person name="Getino M."/>
            <person name="Pursley I."/>
            <person name="Horton D.L."/>
            <person name="Alikhan N.F."/>
            <person name="Baker D."/>
            <person name="Gharbi K."/>
            <person name="Hall N."/>
            <person name="Watson M."/>
            <person name="Adriaenssens E.M."/>
            <person name="Foster-Nyarko E."/>
            <person name="Jarju S."/>
            <person name="Secka A."/>
            <person name="Antonio M."/>
            <person name="Oren A."/>
            <person name="Chaudhuri R.R."/>
            <person name="La Ragione R."/>
            <person name="Hildebrand F."/>
            <person name="Pallen M.J."/>
        </authorList>
    </citation>
    <scope>NUCLEOTIDE SEQUENCE</scope>
    <source>
        <strain evidence="10">ChiHjej8B7-3636</strain>
    </source>
</reference>
<evidence type="ECO:0000259" key="9">
    <source>
        <dbReference type="PROSITE" id="PS50146"/>
    </source>
</evidence>
<dbReference type="PANTHER" id="PTHR12358:SF106">
    <property type="entry name" value="LIPID KINASE YEGS"/>
    <property type="match status" value="1"/>
</dbReference>
<feature type="domain" description="DAGKc" evidence="9">
    <location>
        <begin position="78"/>
        <end position="166"/>
    </location>
</feature>
<sequence>MLRGAAFGPLTARWPFRPTIASPTADIRRRPRRRTTMAPTNRIGIVFNPSKSERGELERAIADATDLPVTWHETSVDDPGVAATREALEARADLVIAAGGDGTVRAVCEHLAESGADVELGIVPLGTGNLLARNLGVPLGSIRAAVTRALTGEPRTIDAAWAETDRTRHAFVVMAGFGIDAHMITETDDDLKSRAGWLAYVESLGRALSASDVVELTLTVGEESPETHHAHTLIVGNCGTLQGGITLLPDADPSDGALDLIVLDASDASGWADTVKNVVWDNGVGRIFRKSDRAASSQSVTHAQLTSLDIELEEPRVFEVDGDDVGEVTRVRISVQPEAIRVR</sequence>
<evidence type="ECO:0000313" key="11">
    <source>
        <dbReference type="Proteomes" id="UP000824220"/>
    </source>
</evidence>
<dbReference type="Pfam" id="PF19279">
    <property type="entry name" value="YegS_C"/>
    <property type="match status" value="1"/>
</dbReference>
<evidence type="ECO:0000256" key="8">
    <source>
        <dbReference type="ARBA" id="ARBA00023264"/>
    </source>
</evidence>
<dbReference type="PANTHER" id="PTHR12358">
    <property type="entry name" value="SPHINGOSINE KINASE"/>
    <property type="match status" value="1"/>
</dbReference>
<keyword evidence="5 10" id="KW-0418">Kinase</keyword>
<dbReference type="InterPro" id="IPR050187">
    <property type="entry name" value="Lipid_Phosphate_FormReg"/>
</dbReference>
<proteinExistence type="inferred from homology"/>
<dbReference type="InterPro" id="IPR045540">
    <property type="entry name" value="YegS/DAGK_C"/>
</dbReference>
<dbReference type="InterPro" id="IPR017438">
    <property type="entry name" value="ATP-NAD_kinase_N"/>
</dbReference>
<dbReference type="SUPFAM" id="SSF111331">
    <property type="entry name" value="NAD kinase/diacylglycerol kinase-like"/>
    <property type="match status" value="1"/>
</dbReference>
<dbReference type="Gene3D" id="2.60.200.40">
    <property type="match status" value="1"/>
</dbReference>
<gene>
    <name evidence="10" type="ORF">H9800_09610</name>
</gene>
<evidence type="ECO:0000256" key="5">
    <source>
        <dbReference type="ARBA" id="ARBA00022777"/>
    </source>
</evidence>
<dbReference type="GO" id="GO:0005524">
    <property type="term" value="F:ATP binding"/>
    <property type="evidence" value="ECO:0007669"/>
    <property type="project" value="UniProtKB-KW"/>
</dbReference>
<comment type="caution">
    <text evidence="10">The sequence shown here is derived from an EMBL/GenBank/DDBJ whole genome shotgun (WGS) entry which is preliminary data.</text>
</comment>
<name>A0A9D2H5S7_9MICO</name>
<evidence type="ECO:0000256" key="2">
    <source>
        <dbReference type="ARBA" id="ARBA00005983"/>
    </source>
</evidence>
<dbReference type="Gene3D" id="3.40.50.10330">
    <property type="entry name" value="Probable inorganic polyphosphate/atp-NAD kinase, domain 1"/>
    <property type="match status" value="1"/>
</dbReference>